<dbReference type="Proteomes" id="UP000616839">
    <property type="component" value="Unassembled WGS sequence"/>
</dbReference>
<feature type="compositionally biased region" description="Low complexity" evidence="1">
    <location>
        <begin position="130"/>
        <end position="147"/>
    </location>
</feature>
<evidence type="ECO:0000256" key="1">
    <source>
        <dbReference type="SAM" id="MobiDB-lite"/>
    </source>
</evidence>
<dbReference type="SUPFAM" id="SSF52540">
    <property type="entry name" value="P-loop containing nucleoside triphosphate hydrolases"/>
    <property type="match status" value="1"/>
</dbReference>
<proteinExistence type="predicted"/>
<dbReference type="AlphaFoldDB" id="A0A927K6R9"/>
<reference evidence="2" key="1">
    <citation type="submission" date="2020-09" db="EMBL/GenBank/DDBJ databases">
        <title>Nocardioides sp. strain MJB4 16S ribosomal RNA gene Genome sequencing and assembly.</title>
        <authorList>
            <person name="Kim I."/>
        </authorList>
    </citation>
    <scope>NUCLEOTIDE SEQUENCE</scope>
    <source>
        <strain evidence="2">MJB4</strain>
    </source>
</reference>
<evidence type="ECO:0008006" key="4">
    <source>
        <dbReference type="Google" id="ProtNLM"/>
    </source>
</evidence>
<gene>
    <name evidence="2" type="ORF">IE331_03760</name>
</gene>
<dbReference type="RefSeq" id="WP_192140603.1">
    <property type="nucleotide sequence ID" value="NZ_JACYXZ010000001.1"/>
</dbReference>
<dbReference type="InterPro" id="IPR027417">
    <property type="entry name" value="P-loop_NTPase"/>
</dbReference>
<sequence>MIPVPAEARVCVLVVAAGAPWESRALAGLGERPGVVVLKRCMDVTDLLASATSGQAQVAVVSVDAPGLDGAAVDHLGRSGVRVVAVAPDPGAERMRDHLARLGVAGVVGADALADLPEAVLSAAGGGASGAAAPGPPAGARSDAPASTPATGRTVAVWGPAGAPGRTTVALGLAGELARRGADPLLLDVDPWGGAVAQHLGVLDEVSGLLACARSTPRAELADRFLGLQRRVAGIRVLTGLPRPDRWVEVRPGTVTHLVELGRGQGPVLLDTGFCLEEDPGADVAGRPGRNALTTEALRAADAVLAVGTADPVGLTRLARGLVELRELLDGRGVHVVVNRMRGSLGWSEDEVRSMVTGFARVESLHLLPEDRSATDRALLAGRTLTETGDSGLSRALAGIVDVVVPGPAGARANGRPSGLLSRRTAGRARRP</sequence>
<dbReference type="EMBL" id="JACYXZ010000001">
    <property type="protein sequence ID" value="MBD8868735.1"/>
    <property type="molecule type" value="Genomic_DNA"/>
</dbReference>
<name>A0A927K6R9_9ACTN</name>
<dbReference type="Gene3D" id="3.40.50.300">
    <property type="entry name" value="P-loop containing nucleotide triphosphate hydrolases"/>
    <property type="match status" value="1"/>
</dbReference>
<accession>A0A927K6R9</accession>
<keyword evidence="3" id="KW-1185">Reference proteome</keyword>
<organism evidence="2 3">
    <name type="scientific">Nocardioides donggukensis</name>
    <dbReference type="NCBI Taxonomy" id="2774019"/>
    <lineage>
        <taxon>Bacteria</taxon>
        <taxon>Bacillati</taxon>
        <taxon>Actinomycetota</taxon>
        <taxon>Actinomycetes</taxon>
        <taxon>Propionibacteriales</taxon>
        <taxon>Nocardioidaceae</taxon>
        <taxon>Nocardioides</taxon>
    </lineage>
</organism>
<feature type="region of interest" description="Disordered" evidence="1">
    <location>
        <begin position="125"/>
        <end position="153"/>
    </location>
</feature>
<comment type="caution">
    <text evidence="2">The sequence shown here is derived from an EMBL/GenBank/DDBJ whole genome shotgun (WGS) entry which is preliminary data.</text>
</comment>
<feature type="region of interest" description="Disordered" evidence="1">
    <location>
        <begin position="412"/>
        <end position="432"/>
    </location>
</feature>
<evidence type="ECO:0000313" key="2">
    <source>
        <dbReference type="EMBL" id="MBD8868735.1"/>
    </source>
</evidence>
<protein>
    <recommendedName>
        <fullName evidence="4">CobQ/CobB/MinD/ParA nucleotide binding domain-containing protein</fullName>
    </recommendedName>
</protein>
<evidence type="ECO:0000313" key="3">
    <source>
        <dbReference type="Proteomes" id="UP000616839"/>
    </source>
</evidence>